<organism evidence="3 4">
    <name type="scientific">Phytophthora ramorum</name>
    <name type="common">Sudden oak death agent</name>
    <dbReference type="NCBI Taxonomy" id="164328"/>
    <lineage>
        <taxon>Eukaryota</taxon>
        <taxon>Sar</taxon>
        <taxon>Stramenopiles</taxon>
        <taxon>Oomycota</taxon>
        <taxon>Peronosporomycetes</taxon>
        <taxon>Peronosporales</taxon>
        <taxon>Peronosporaceae</taxon>
        <taxon>Phytophthora</taxon>
    </lineage>
</organism>
<reference evidence="3" key="2">
    <citation type="submission" date="2015-06" db="UniProtKB">
        <authorList>
            <consortium name="EnsemblProtists"/>
        </authorList>
    </citation>
    <scope>IDENTIFICATION</scope>
    <source>
        <strain evidence="3">Pr102</strain>
    </source>
</reference>
<dbReference type="EMBL" id="DS566063">
    <property type="status" value="NOT_ANNOTATED_CDS"/>
    <property type="molecule type" value="Genomic_DNA"/>
</dbReference>
<dbReference type="AlphaFoldDB" id="H3GWT8"/>
<name>H3GWT8_PHYRM</name>
<dbReference type="InterPro" id="IPR008928">
    <property type="entry name" value="6-hairpin_glycosidase_sf"/>
</dbReference>
<dbReference type="VEuPathDB" id="FungiDB:KRP23_7128"/>
<evidence type="ECO:0000259" key="2">
    <source>
        <dbReference type="Pfam" id="PF22422"/>
    </source>
</evidence>
<keyword evidence="1" id="KW-1133">Transmembrane helix</keyword>
<evidence type="ECO:0000313" key="4">
    <source>
        <dbReference type="Proteomes" id="UP000005238"/>
    </source>
</evidence>
<dbReference type="Gene3D" id="1.50.10.10">
    <property type="match status" value="1"/>
</dbReference>
<proteinExistence type="predicted"/>
<feature type="transmembrane region" description="Helical" evidence="1">
    <location>
        <begin position="34"/>
        <end position="60"/>
    </location>
</feature>
<dbReference type="eggNOG" id="ENOG502QXZV">
    <property type="taxonomic scope" value="Eukaryota"/>
</dbReference>
<dbReference type="InterPro" id="IPR012341">
    <property type="entry name" value="6hp_glycosidase-like_sf"/>
</dbReference>
<dbReference type="EnsemblProtists" id="Phyra81967">
    <property type="protein sequence ID" value="Phyra81967"/>
    <property type="gene ID" value="Phyra81967"/>
</dbReference>
<dbReference type="VEuPathDB" id="FungiDB:KRP22_12230"/>
<dbReference type="GO" id="GO:0005975">
    <property type="term" value="P:carbohydrate metabolic process"/>
    <property type="evidence" value="ECO:0007669"/>
    <property type="project" value="InterPro"/>
</dbReference>
<dbReference type="Proteomes" id="UP000005238">
    <property type="component" value="Unassembled WGS sequence"/>
</dbReference>
<protein>
    <recommendedName>
        <fullName evidence="2">Mannosylglycerate hydrolase MGH1-like glycoside hydrolase domain-containing protein</fullName>
    </recommendedName>
</protein>
<dbReference type="InParanoid" id="H3GWT8"/>
<reference evidence="4" key="1">
    <citation type="journal article" date="2006" name="Science">
        <title>Phytophthora genome sequences uncover evolutionary origins and mechanisms of pathogenesis.</title>
        <authorList>
            <person name="Tyler B.M."/>
            <person name="Tripathy S."/>
            <person name="Zhang X."/>
            <person name="Dehal P."/>
            <person name="Jiang R.H."/>
            <person name="Aerts A."/>
            <person name="Arredondo F.D."/>
            <person name="Baxter L."/>
            <person name="Bensasson D."/>
            <person name="Beynon J.L."/>
            <person name="Chapman J."/>
            <person name="Damasceno C.M."/>
            <person name="Dorrance A.E."/>
            <person name="Dou D."/>
            <person name="Dickerman A.W."/>
            <person name="Dubchak I.L."/>
            <person name="Garbelotto M."/>
            <person name="Gijzen M."/>
            <person name="Gordon S.G."/>
            <person name="Govers F."/>
            <person name="Grunwald N.J."/>
            <person name="Huang W."/>
            <person name="Ivors K.L."/>
            <person name="Jones R.W."/>
            <person name="Kamoun S."/>
            <person name="Krampis K."/>
            <person name="Lamour K.H."/>
            <person name="Lee M.K."/>
            <person name="McDonald W.H."/>
            <person name="Medina M."/>
            <person name="Meijer H.J."/>
            <person name="Nordberg E.K."/>
            <person name="Maclean D.J."/>
            <person name="Ospina-Giraldo M.D."/>
            <person name="Morris P.F."/>
            <person name="Phuntumart V."/>
            <person name="Putnam N.H."/>
            <person name="Rash S."/>
            <person name="Rose J.K."/>
            <person name="Sakihama Y."/>
            <person name="Salamov A.A."/>
            <person name="Savidor A."/>
            <person name="Scheuring C.F."/>
            <person name="Smith B.M."/>
            <person name="Sobral B.W."/>
            <person name="Terry A."/>
            <person name="Torto-Alalibo T.A."/>
            <person name="Win J."/>
            <person name="Xu Z."/>
            <person name="Zhang H."/>
            <person name="Grigoriev I.V."/>
            <person name="Rokhsar D.S."/>
            <person name="Boore J.L."/>
        </authorList>
    </citation>
    <scope>NUCLEOTIDE SEQUENCE [LARGE SCALE GENOMIC DNA]</scope>
    <source>
        <strain evidence="4">Pr102</strain>
    </source>
</reference>
<dbReference type="Pfam" id="PF22422">
    <property type="entry name" value="MGH1-like_GH"/>
    <property type="match status" value="1"/>
</dbReference>
<sequence>MRLLMSQELSLVLTHEMLEGQRQQWWRNFNVGRFLFFLFCVCICIFTCVFPMSSSSSFFLRVRRLYKLLQLHSPHDAIEITSTMRLLCLLLLALAVEAAPCDERKLERDAAEILAAHVDVELGGVGAGKRDVVGFQYLKPAEALLAAQAIAHEDFNQAAAQVQRILRYQKPDGLLPHLVYGPAFWQSVEQEEDLPLSSLNTSTVSAPPVAADVAWEIFRLAPYDSVLGVRTTAVQFLCSVYEPLKKLHKYLFSTRRGPAPEGLLTARSDIFC</sequence>
<keyword evidence="4" id="KW-1185">Reference proteome</keyword>
<dbReference type="HOGENOM" id="CLU_1024768_0_0_1"/>
<dbReference type="InterPro" id="IPR054491">
    <property type="entry name" value="MGH1-like_GH"/>
</dbReference>
<feature type="domain" description="Mannosylglycerate hydrolase MGH1-like glycoside hydrolase" evidence="2">
    <location>
        <begin position="143"/>
        <end position="258"/>
    </location>
</feature>
<accession>H3GWT8</accession>
<keyword evidence="1" id="KW-0812">Transmembrane</keyword>
<dbReference type="SUPFAM" id="SSF48208">
    <property type="entry name" value="Six-hairpin glycosidases"/>
    <property type="match status" value="1"/>
</dbReference>
<keyword evidence="1" id="KW-0472">Membrane</keyword>
<evidence type="ECO:0000256" key="1">
    <source>
        <dbReference type="SAM" id="Phobius"/>
    </source>
</evidence>
<evidence type="ECO:0000313" key="3">
    <source>
        <dbReference type="EnsemblProtists" id="Phyra81967"/>
    </source>
</evidence>